<dbReference type="EMBL" id="HBGF01036105">
    <property type="protein sequence ID" value="CAD9134315.1"/>
    <property type="molecule type" value="Transcribed_RNA"/>
</dbReference>
<sequence>MGNTCSNDAGGRPTAESPPQGSAPLPHGARAGGNPLLPPPQRKPGDADGAPLALSPFHPDPVLERSGDVAALAASAQHGVSMEAQHAVSQMSALEDGGERFEGRALRLAVAHRSQSPRGLGIVATEPSAAERAERLQRGVGIAYVHGLDARIDQFAPDPVSAEVIFRSANKCRQWLAELPPPSEAICAVGTPPSSATAKPRRGAAV</sequence>
<name>A0A6U4UUS9_NEODS</name>
<reference evidence="3" key="1">
    <citation type="submission" date="2021-01" db="EMBL/GenBank/DDBJ databases">
        <authorList>
            <person name="Corre E."/>
            <person name="Pelletier E."/>
            <person name="Niang G."/>
            <person name="Scheremetjew M."/>
            <person name="Finn R."/>
            <person name="Kale V."/>
            <person name="Holt S."/>
            <person name="Cochrane G."/>
            <person name="Meng A."/>
            <person name="Brown T."/>
            <person name="Cohen L."/>
        </authorList>
    </citation>
    <scope>NUCLEOTIDE SEQUENCE</scope>
    <source>
        <strain evidence="3">CCAP 1951/1</strain>
    </source>
</reference>
<proteinExistence type="predicted"/>
<evidence type="ECO:0000313" key="3">
    <source>
        <dbReference type="EMBL" id="CAD9134315.1"/>
    </source>
</evidence>
<dbReference type="AlphaFoldDB" id="A0A6U4UUS9"/>
<evidence type="ECO:0000313" key="2">
    <source>
        <dbReference type="EMBL" id="CAD9134314.1"/>
    </source>
</evidence>
<organism evidence="3">
    <name type="scientific">Neobodo designis</name>
    <name type="common">Flagellated protozoan</name>
    <name type="synonym">Bodo designis</name>
    <dbReference type="NCBI Taxonomy" id="312471"/>
    <lineage>
        <taxon>Eukaryota</taxon>
        <taxon>Discoba</taxon>
        <taxon>Euglenozoa</taxon>
        <taxon>Kinetoplastea</taxon>
        <taxon>Metakinetoplastina</taxon>
        <taxon>Neobodonida</taxon>
        <taxon>Neobodo</taxon>
    </lineage>
</organism>
<protein>
    <submittedName>
        <fullName evidence="3">Uncharacterized protein</fullName>
    </submittedName>
</protein>
<feature type="region of interest" description="Disordered" evidence="1">
    <location>
        <begin position="1"/>
        <end position="61"/>
    </location>
</feature>
<evidence type="ECO:0000256" key="1">
    <source>
        <dbReference type="SAM" id="MobiDB-lite"/>
    </source>
</evidence>
<dbReference type="EMBL" id="HBGF01036104">
    <property type="protein sequence ID" value="CAD9134314.1"/>
    <property type="molecule type" value="Transcribed_RNA"/>
</dbReference>
<accession>A0A6U4UUS9</accession>
<gene>
    <name evidence="2" type="ORF">NDES1114_LOCUS24207</name>
    <name evidence="3" type="ORF">NDES1114_LOCUS24208</name>
</gene>